<dbReference type="NCBIfam" id="TIGR04183">
    <property type="entry name" value="Por_Secre_tail"/>
    <property type="match status" value="1"/>
</dbReference>
<organism evidence="4 5">
    <name type="scientific">Jilunia laotingensis</name>
    <dbReference type="NCBI Taxonomy" id="2763675"/>
    <lineage>
        <taxon>Bacteria</taxon>
        <taxon>Pseudomonadati</taxon>
        <taxon>Bacteroidota</taxon>
        <taxon>Bacteroidia</taxon>
        <taxon>Bacteroidales</taxon>
        <taxon>Bacteroidaceae</taxon>
        <taxon>Jilunia</taxon>
    </lineage>
</organism>
<dbReference type="InterPro" id="IPR011050">
    <property type="entry name" value="Pectin_lyase_fold/virulence"/>
</dbReference>
<dbReference type="Pfam" id="PF13229">
    <property type="entry name" value="Beta_helix"/>
    <property type="match status" value="1"/>
</dbReference>
<dbReference type="SMART" id="SM00710">
    <property type="entry name" value="PbH1"/>
    <property type="match status" value="8"/>
</dbReference>
<feature type="chain" id="PRO_5036734897" evidence="1">
    <location>
        <begin position="22"/>
        <end position="745"/>
    </location>
</feature>
<dbReference type="InterPro" id="IPR006626">
    <property type="entry name" value="PbH1"/>
</dbReference>
<sequence length="745" mass="78866">MKHSNLFIACCLSFMASSMSAKDFYVKVGASGNGDSWEQASGDLSKTLLNATAGSTVHVAAGEYKPTLNFKGENSNPKEFRFKIAGGVNLLGGYPASGNGERDPQTNVTSLNGQIDDGSSVYTIAYVTLGDQMAVVDGFTFKNGNGENGEHYGDFSGGAGAIILKGGSEAEGGSPAGMGLRLANCTFENNTAAWGGALKLQRPDNQQALVVLEVENCTFANNKSDQNGGAIAAWGYNIKLKDSQFINNTAEISGNNGGALAAYESTISAENCIFQKNIAGSNGGALFSEGGQDMTVLNCQFNENAGWEGGAIRYTNADEAEMSIQVKDCTFTKNKDAKSNGNGSGGAINYTAWNSTIEITNCQFDGNTVGNAGGALRINGKFNLDHCDFYNNIAGDHAGGWLDAEVATVSNCTFGKNTSTGNAEGTAFKGQIKDLTVSNCRFFENVGNSILGIGWESRVNMENISIYNNTATALAFQNAFADIRNITISGNRSVNNGAIMNGNWEGYSEINLIGATIIGNESAEGKQSFFKTGGDCSITLNNAIYALNTVGGNPDETDYSTGDFMSFVHLYSIWNDKRFIDADDYYGEDISDTPIQIGTTLSELQEVNAQMVHLLTGDNNPAIQTGNPTLAGTTDQLGKTRPEAPSMGACEPSNESGIEIGTVDGTESLLIYPMPATGDFTVKANIGKANNARILIYTHMGQLVQKDAMQMDNGTAVYKGYLPSGNYIIMVETNQAVRTGKLIVK</sequence>
<dbReference type="InterPro" id="IPR039448">
    <property type="entry name" value="Beta_helix"/>
</dbReference>
<proteinExistence type="predicted"/>
<dbReference type="InterPro" id="IPR026444">
    <property type="entry name" value="Secre_tail"/>
</dbReference>
<evidence type="ECO:0000256" key="1">
    <source>
        <dbReference type="SAM" id="SignalP"/>
    </source>
</evidence>
<dbReference type="RefSeq" id="WP_262433808.1">
    <property type="nucleotide sequence ID" value="NZ_JACRTF010000001.1"/>
</dbReference>
<dbReference type="SUPFAM" id="SSF51126">
    <property type="entry name" value="Pectin lyase-like"/>
    <property type="match status" value="2"/>
</dbReference>
<evidence type="ECO:0000313" key="5">
    <source>
        <dbReference type="Proteomes" id="UP000651085"/>
    </source>
</evidence>
<keyword evidence="5" id="KW-1185">Reference proteome</keyword>
<evidence type="ECO:0000259" key="2">
    <source>
        <dbReference type="Pfam" id="PF13229"/>
    </source>
</evidence>
<name>A0A926IPD4_9BACT</name>
<dbReference type="EMBL" id="JACRTF010000001">
    <property type="protein sequence ID" value="MBC8592636.1"/>
    <property type="molecule type" value="Genomic_DNA"/>
</dbReference>
<feature type="domain" description="Secretion system C-terminal sorting" evidence="3">
    <location>
        <begin position="671"/>
        <end position="744"/>
    </location>
</feature>
<dbReference type="InterPro" id="IPR012334">
    <property type="entry name" value="Pectin_lyas_fold"/>
</dbReference>
<evidence type="ECO:0000259" key="3">
    <source>
        <dbReference type="Pfam" id="PF18962"/>
    </source>
</evidence>
<feature type="domain" description="Right handed beta helix" evidence="2">
    <location>
        <begin position="181"/>
        <end position="364"/>
    </location>
</feature>
<keyword evidence="1" id="KW-0732">Signal</keyword>
<gene>
    <name evidence="4" type="ORF">H8744_05105</name>
</gene>
<accession>A0A926IPD4</accession>
<dbReference type="PANTHER" id="PTHR11319:SF35">
    <property type="entry name" value="OUTER MEMBRANE PROTEIN PMPC-RELATED"/>
    <property type="match status" value="1"/>
</dbReference>
<comment type="caution">
    <text evidence="4">The sequence shown here is derived from an EMBL/GenBank/DDBJ whole genome shotgun (WGS) entry which is preliminary data.</text>
</comment>
<dbReference type="Pfam" id="PF18962">
    <property type="entry name" value="Por_Secre_tail"/>
    <property type="match status" value="1"/>
</dbReference>
<dbReference type="PANTHER" id="PTHR11319">
    <property type="entry name" value="G PROTEIN-COUPLED RECEPTOR-RELATED"/>
    <property type="match status" value="1"/>
</dbReference>
<feature type="signal peptide" evidence="1">
    <location>
        <begin position="1"/>
        <end position="21"/>
    </location>
</feature>
<dbReference type="Proteomes" id="UP000651085">
    <property type="component" value="Unassembled WGS sequence"/>
</dbReference>
<dbReference type="AlphaFoldDB" id="A0A926IPD4"/>
<dbReference type="Gene3D" id="2.160.20.10">
    <property type="entry name" value="Single-stranded right-handed beta-helix, Pectin lyase-like"/>
    <property type="match status" value="2"/>
</dbReference>
<reference evidence="4" key="1">
    <citation type="submission" date="2020-08" db="EMBL/GenBank/DDBJ databases">
        <title>Genome public.</title>
        <authorList>
            <person name="Liu C."/>
            <person name="Sun Q."/>
        </authorList>
    </citation>
    <scope>NUCLEOTIDE SEQUENCE</scope>
    <source>
        <strain evidence="4">N12</strain>
    </source>
</reference>
<evidence type="ECO:0000313" key="4">
    <source>
        <dbReference type="EMBL" id="MBC8592636.1"/>
    </source>
</evidence>
<protein>
    <submittedName>
        <fullName evidence="4">Right-handed parallel beta-helix repeat-containing protein</fullName>
    </submittedName>
</protein>